<keyword evidence="10" id="KW-1185">Reference proteome</keyword>
<dbReference type="InterPro" id="IPR013324">
    <property type="entry name" value="RNA_pol_sigma_r3/r4-like"/>
</dbReference>
<evidence type="ECO:0000259" key="8">
    <source>
        <dbReference type="Pfam" id="PF08281"/>
    </source>
</evidence>
<dbReference type="Gene3D" id="1.10.10.10">
    <property type="entry name" value="Winged helix-like DNA-binding domain superfamily/Winged helix DNA-binding domain"/>
    <property type="match status" value="1"/>
</dbReference>
<dbReference type="Pfam" id="PF08281">
    <property type="entry name" value="Sigma70_r4_2"/>
    <property type="match status" value="1"/>
</dbReference>
<dbReference type="InterPro" id="IPR007627">
    <property type="entry name" value="RNA_pol_sigma70_r2"/>
</dbReference>
<keyword evidence="3 6" id="KW-0731">Sigma factor</keyword>
<comment type="caution">
    <text evidence="9">The sequence shown here is derived from an EMBL/GenBank/DDBJ whole genome shotgun (WGS) entry which is preliminary data.</text>
</comment>
<sequence length="183" mass="20971">MEPDYWKNIESFGAESFRELMETYGQGVWDYAFYITGRFDLADDVAQDVFLAAYRRIATFRGQSSMRTWLLAITRNIALNNRRTAFLRRVILVDRPGEHGKEAHPSAEQEALSRSHSEDLWRVVLALPVKFREVLLLDAKYGMSLAEIAGVLDVPLGTVKSRLARARQKVSEAWKEEVAYEQA</sequence>
<keyword evidence="4 6" id="KW-0238">DNA-binding</keyword>
<dbReference type="SUPFAM" id="SSF88659">
    <property type="entry name" value="Sigma3 and sigma4 domains of RNA polymerase sigma factors"/>
    <property type="match status" value="1"/>
</dbReference>
<feature type="domain" description="RNA polymerase sigma-70 region 2" evidence="7">
    <location>
        <begin position="20"/>
        <end position="84"/>
    </location>
</feature>
<dbReference type="InterPro" id="IPR039425">
    <property type="entry name" value="RNA_pol_sigma-70-like"/>
</dbReference>
<evidence type="ECO:0000313" key="9">
    <source>
        <dbReference type="EMBL" id="MFC5530042.1"/>
    </source>
</evidence>
<evidence type="ECO:0000256" key="3">
    <source>
        <dbReference type="ARBA" id="ARBA00023082"/>
    </source>
</evidence>
<evidence type="ECO:0000256" key="1">
    <source>
        <dbReference type="ARBA" id="ARBA00010641"/>
    </source>
</evidence>
<gene>
    <name evidence="9" type="ORF">ACFPQ4_11375</name>
</gene>
<evidence type="ECO:0000256" key="6">
    <source>
        <dbReference type="RuleBase" id="RU000716"/>
    </source>
</evidence>
<dbReference type="Gene3D" id="1.10.1740.10">
    <property type="match status" value="1"/>
</dbReference>
<keyword evidence="2 6" id="KW-0805">Transcription regulation</keyword>
<name>A0ABW0R2I8_9BACL</name>
<dbReference type="Pfam" id="PF04542">
    <property type="entry name" value="Sigma70_r2"/>
    <property type="match status" value="1"/>
</dbReference>
<dbReference type="RefSeq" id="WP_378111975.1">
    <property type="nucleotide sequence ID" value="NZ_JBHSNC010000035.1"/>
</dbReference>
<evidence type="ECO:0000259" key="7">
    <source>
        <dbReference type="Pfam" id="PF04542"/>
    </source>
</evidence>
<dbReference type="EMBL" id="JBHSNC010000035">
    <property type="protein sequence ID" value="MFC5530042.1"/>
    <property type="molecule type" value="Genomic_DNA"/>
</dbReference>
<dbReference type="NCBIfam" id="TIGR02937">
    <property type="entry name" value="sigma70-ECF"/>
    <property type="match status" value="1"/>
</dbReference>
<dbReference type="PANTHER" id="PTHR43133">
    <property type="entry name" value="RNA POLYMERASE ECF-TYPE SIGMA FACTO"/>
    <property type="match status" value="1"/>
</dbReference>
<dbReference type="SUPFAM" id="SSF88946">
    <property type="entry name" value="Sigma2 domain of RNA polymerase sigma factors"/>
    <property type="match status" value="1"/>
</dbReference>
<organism evidence="9 10">
    <name type="scientific">Cohnella yongneupensis</name>
    <dbReference type="NCBI Taxonomy" id="425006"/>
    <lineage>
        <taxon>Bacteria</taxon>
        <taxon>Bacillati</taxon>
        <taxon>Bacillota</taxon>
        <taxon>Bacilli</taxon>
        <taxon>Bacillales</taxon>
        <taxon>Paenibacillaceae</taxon>
        <taxon>Cohnella</taxon>
    </lineage>
</organism>
<proteinExistence type="inferred from homology"/>
<reference evidence="10" key="1">
    <citation type="journal article" date="2019" name="Int. J. Syst. Evol. Microbiol.">
        <title>The Global Catalogue of Microorganisms (GCM) 10K type strain sequencing project: providing services to taxonomists for standard genome sequencing and annotation.</title>
        <authorList>
            <consortium name="The Broad Institute Genomics Platform"/>
            <consortium name="The Broad Institute Genome Sequencing Center for Infectious Disease"/>
            <person name="Wu L."/>
            <person name="Ma J."/>
        </authorList>
    </citation>
    <scope>NUCLEOTIDE SEQUENCE [LARGE SCALE GENOMIC DNA]</scope>
    <source>
        <strain evidence="10">CGMCC 1.18578</strain>
    </source>
</reference>
<evidence type="ECO:0000313" key="10">
    <source>
        <dbReference type="Proteomes" id="UP001596108"/>
    </source>
</evidence>
<dbReference type="CDD" id="cd06171">
    <property type="entry name" value="Sigma70_r4"/>
    <property type="match status" value="1"/>
</dbReference>
<dbReference type="InterPro" id="IPR000838">
    <property type="entry name" value="RNA_pol_sigma70_ECF_CS"/>
</dbReference>
<feature type="domain" description="RNA polymerase sigma factor 70 region 4 type 2" evidence="8">
    <location>
        <begin position="118"/>
        <end position="169"/>
    </location>
</feature>
<dbReference type="InterPro" id="IPR013249">
    <property type="entry name" value="RNA_pol_sigma70_r4_t2"/>
</dbReference>
<dbReference type="Proteomes" id="UP001596108">
    <property type="component" value="Unassembled WGS sequence"/>
</dbReference>
<evidence type="ECO:0000256" key="5">
    <source>
        <dbReference type="ARBA" id="ARBA00023163"/>
    </source>
</evidence>
<dbReference type="InterPro" id="IPR014284">
    <property type="entry name" value="RNA_pol_sigma-70_dom"/>
</dbReference>
<dbReference type="PROSITE" id="PS01063">
    <property type="entry name" value="SIGMA70_ECF"/>
    <property type="match status" value="1"/>
</dbReference>
<comment type="similarity">
    <text evidence="1 6">Belongs to the sigma-70 factor family. ECF subfamily.</text>
</comment>
<protein>
    <recommendedName>
        <fullName evidence="6">RNA polymerase sigma factor</fullName>
    </recommendedName>
</protein>
<dbReference type="InterPro" id="IPR036388">
    <property type="entry name" value="WH-like_DNA-bd_sf"/>
</dbReference>
<evidence type="ECO:0000256" key="4">
    <source>
        <dbReference type="ARBA" id="ARBA00023125"/>
    </source>
</evidence>
<dbReference type="InterPro" id="IPR013325">
    <property type="entry name" value="RNA_pol_sigma_r2"/>
</dbReference>
<accession>A0ABW0R2I8</accession>
<dbReference type="PANTHER" id="PTHR43133:SF46">
    <property type="entry name" value="RNA POLYMERASE SIGMA-70 FACTOR ECF SUBFAMILY"/>
    <property type="match status" value="1"/>
</dbReference>
<keyword evidence="5 6" id="KW-0804">Transcription</keyword>
<evidence type="ECO:0000256" key="2">
    <source>
        <dbReference type="ARBA" id="ARBA00023015"/>
    </source>
</evidence>